<dbReference type="Pfam" id="PF06707">
    <property type="entry name" value="DUF1194"/>
    <property type="match status" value="1"/>
</dbReference>
<dbReference type="Proteomes" id="UP000660885">
    <property type="component" value="Unassembled WGS sequence"/>
</dbReference>
<evidence type="ECO:0000313" key="1">
    <source>
        <dbReference type="EMBL" id="MBL6080803.1"/>
    </source>
</evidence>
<reference evidence="1 2" key="1">
    <citation type="submission" date="2021-01" db="EMBL/GenBank/DDBJ databases">
        <title>Belnapia mucosa sp. nov. and Belnapia arida sp. nov., isolated from the Tabernas Desert (Almeria, Spain).</title>
        <authorList>
            <person name="Molina-Menor E."/>
            <person name="Vidal-Verdu A."/>
            <person name="Calonge A."/>
            <person name="Satari L."/>
            <person name="Pereto J."/>
            <person name="Porcar M."/>
        </authorList>
    </citation>
    <scope>NUCLEOTIDE SEQUENCE [LARGE SCALE GENOMIC DNA]</scope>
    <source>
        <strain evidence="1 2">T18</strain>
    </source>
</reference>
<comment type="caution">
    <text evidence="1">The sequence shown here is derived from an EMBL/GenBank/DDBJ whole genome shotgun (WGS) entry which is preliminary data.</text>
</comment>
<keyword evidence="2" id="KW-1185">Reference proteome</keyword>
<dbReference type="InterPro" id="IPR010607">
    <property type="entry name" value="DUF1194"/>
</dbReference>
<protein>
    <submittedName>
        <fullName evidence="1">DUF1194 domain-containing protein</fullName>
    </submittedName>
</protein>
<name>A0ABS1U831_9PROT</name>
<sequence length="55" mass="5834">MRPDEYHRDSVIGGPGAFLVVAEEFKSFGVAVRSSLLVMAAVITVKSSKVVVILG</sequence>
<organism evidence="1 2">
    <name type="scientific">Belnapia arida</name>
    <dbReference type="NCBI Taxonomy" id="2804533"/>
    <lineage>
        <taxon>Bacteria</taxon>
        <taxon>Pseudomonadati</taxon>
        <taxon>Pseudomonadota</taxon>
        <taxon>Alphaproteobacteria</taxon>
        <taxon>Acetobacterales</taxon>
        <taxon>Roseomonadaceae</taxon>
        <taxon>Belnapia</taxon>
    </lineage>
</organism>
<evidence type="ECO:0000313" key="2">
    <source>
        <dbReference type="Proteomes" id="UP000660885"/>
    </source>
</evidence>
<gene>
    <name evidence="1" type="ORF">JMJ56_22570</name>
</gene>
<dbReference type="EMBL" id="JAETWB010000017">
    <property type="protein sequence ID" value="MBL6080803.1"/>
    <property type="molecule type" value="Genomic_DNA"/>
</dbReference>
<dbReference type="RefSeq" id="WP_202834055.1">
    <property type="nucleotide sequence ID" value="NZ_JAETWB010000017.1"/>
</dbReference>
<accession>A0ABS1U831</accession>
<proteinExistence type="predicted"/>